<organism evidence="3 4">
    <name type="scientific">Methanoregula boonei (strain DSM 21154 / JCM 14090 / 6A8)</name>
    <dbReference type="NCBI Taxonomy" id="456442"/>
    <lineage>
        <taxon>Archaea</taxon>
        <taxon>Methanobacteriati</taxon>
        <taxon>Methanobacteriota</taxon>
        <taxon>Stenosarchaea group</taxon>
        <taxon>Methanomicrobia</taxon>
        <taxon>Methanomicrobiales</taxon>
        <taxon>Methanoregulaceae</taxon>
        <taxon>Methanoregula</taxon>
    </lineage>
</organism>
<dbReference type="EMBL" id="CP000780">
    <property type="protein sequence ID" value="ABS56215.1"/>
    <property type="molecule type" value="Genomic_DNA"/>
</dbReference>
<gene>
    <name evidence="3" type="ordered locus">Mboo_1698</name>
</gene>
<accession>A7I904</accession>
<dbReference type="InterPro" id="IPR001789">
    <property type="entry name" value="Sig_transdc_resp-reg_receiver"/>
</dbReference>
<reference evidence="4" key="1">
    <citation type="journal article" date="2015" name="Microbiology">
        <title>Genome of Methanoregula boonei 6A8 reveals adaptations to oligotrophic peatland environments.</title>
        <authorList>
            <person name="Braeuer S."/>
            <person name="Cadillo-Quiroz H."/>
            <person name="Kyrpides N."/>
            <person name="Woyke T."/>
            <person name="Goodwin L."/>
            <person name="Detter C."/>
            <person name="Podell S."/>
            <person name="Yavitt J.B."/>
            <person name="Zinder S.H."/>
        </authorList>
    </citation>
    <scope>NUCLEOTIDE SEQUENCE [LARGE SCALE GENOMIC DNA]</scope>
    <source>
        <strain evidence="4">DSM 21154 / JCM 14090 / 6A8</strain>
    </source>
</reference>
<evidence type="ECO:0000313" key="3">
    <source>
        <dbReference type="EMBL" id="ABS56215.1"/>
    </source>
</evidence>
<dbReference type="KEGG" id="mbn:Mboo_1698"/>
<proteinExistence type="predicted"/>
<name>A7I904_METB6</name>
<dbReference type="Pfam" id="PF00072">
    <property type="entry name" value="Response_reg"/>
    <property type="match status" value="1"/>
</dbReference>
<feature type="domain" description="Response regulatory" evidence="2">
    <location>
        <begin position="38"/>
        <end position="154"/>
    </location>
</feature>
<evidence type="ECO:0000313" key="4">
    <source>
        <dbReference type="Proteomes" id="UP000002408"/>
    </source>
</evidence>
<dbReference type="Gene3D" id="3.40.50.2300">
    <property type="match status" value="1"/>
</dbReference>
<dbReference type="HOGENOM" id="CLU_1529217_0_0_2"/>
<dbReference type="Proteomes" id="UP000002408">
    <property type="component" value="Chromosome"/>
</dbReference>
<dbReference type="AlphaFoldDB" id="A7I904"/>
<dbReference type="GeneID" id="5409898"/>
<dbReference type="SUPFAM" id="SSF52172">
    <property type="entry name" value="CheY-like"/>
    <property type="match status" value="1"/>
</dbReference>
<dbReference type="STRING" id="456442.Mboo_1698"/>
<evidence type="ECO:0000256" key="1">
    <source>
        <dbReference type="PROSITE-ProRule" id="PRU00169"/>
    </source>
</evidence>
<dbReference type="InterPro" id="IPR011006">
    <property type="entry name" value="CheY-like_superfamily"/>
</dbReference>
<protein>
    <submittedName>
        <fullName evidence="3">Response regulator receiver protein</fullName>
    </submittedName>
</protein>
<evidence type="ECO:0000259" key="2">
    <source>
        <dbReference type="PROSITE" id="PS50110"/>
    </source>
</evidence>
<keyword evidence="1" id="KW-0597">Phosphoprotein</keyword>
<dbReference type="GO" id="GO:0000160">
    <property type="term" value="P:phosphorelay signal transduction system"/>
    <property type="evidence" value="ECO:0007669"/>
    <property type="project" value="InterPro"/>
</dbReference>
<sequence>MGQVRDGPAVGISPSICIPSSGSEVTEKAPKKPGAKISVLYVEDRPFLLDVVKWYLESGGGIVVESAQSIADAVQKIGICRIDVVVIDYHQMGETTGTVLFQLKREFGISTPFIFFALSPSVAEEEARQSGQMQWVRNHTLSGIEELKRLIHVVLKCPGSCHEAREFYKSREYHP</sequence>
<dbReference type="CDD" id="cd00156">
    <property type="entry name" value="REC"/>
    <property type="match status" value="1"/>
</dbReference>
<dbReference type="eggNOG" id="arCOG02385">
    <property type="taxonomic scope" value="Archaea"/>
</dbReference>
<feature type="modified residue" description="4-aspartylphosphate" evidence="1">
    <location>
        <position position="88"/>
    </location>
</feature>
<dbReference type="RefSeq" id="WP_012107261.1">
    <property type="nucleotide sequence ID" value="NC_009712.1"/>
</dbReference>
<dbReference type="PROSITE" id="PS50110">
    <property type="entry name" value="RESPONSE_REGULATORY"/>
    <property type="match status" value="1"/>
</dbReference>
<keyword evidence="4" id="KW-1185">Reference proteome</keyword>